<dbReference type="Proteomes" id="UP000308133">
    <property type="component" value="Unassembled WGS sequence"/>
</dbReference>
<dbReference type="EMBL" id="PTQR01000042">
    <property type="protein sequence ID" value="TKX24305.1"/>
    <property type="molecule type" value="Genomic_DNA"/>
</dbReference>
<dbReference type="AlphaFoldDB" id="A0A4U7B3N7"/>
<protein>
    <submittedName>
        <fullName evidence="3">Uncharacterized protein</fullName>
    </submittedName>
</protein>
<feature type="region of interest" description="Disordered" evidence="1">
    <location>
        <begin position="18"/>
        <end position="103"/>
    </location>
</feature>
<feature type="chain" id="PRO_5020780738" evidence="2">
    <location>
        <begin position="20"/>
        <end position="329"/>
    </location>
</feature>
<gene>
    <name evidence="3" type="ORF">C1H76_3408</name>
</gene>
<organism evidence="3 4">
    <name type="scientific">Elsinoe australis</name>
    <dbReference type="NCBI Taxonomy" id="40998"/>
    <lineage>
        <taxon>Eukaryota</taxon>
        <taxon>Fungi</taxon>
        <taxon>Dikarya</taxon>
        <taxon>Ascomycota</taxon>
        <taxon>Pezizomycotina</taxon>
        <taxon>Dothideomycetes</taxon>
        <taxon>Dothideomycetidae</taxon>
        <taxon>Myriangiales</taxon>
        <taxon>Elsinoaceae</taxon>
        <taxon>Elsinoe</taxon>
    </lineage>
</organism>
<comment type="caution">
    <text evidence="3">The sequence shown here is derived from an EMBL/GenBank/DDBJ whole genome shotgun (WGS) entry which is preliminary data.</text>
</comment>
<feature type="region of interest" description="Disordered" evidence="1">
    <location>
        <begin position="199"/>
        <end position="329"/>
    </location>
</feature>
<evidence type="ECO:0000256" key="2">
    <source>
        <dbReference type="SAM" id="SignalP"/>
    </source>
</evidence>
<evidence type="ECO:0000313" key="4">
    <source>
        <dbReference type="Proteomes" id="UP000308133"/>
    </source>
</evidence>
<feature type="compositionally biased region" description="Polar residues" evidence="1">
    <location>
        <begin position="240"/>
        <end position="258"/>
    </location>
</feature>
<evidence type="ECO:0000313" key="3">
    <source>
        <dbReference type="EMBL" id="TKX24305.1"/>
    </source>
</evidence>
<name>A0A4U7B3N7_9PEZI</name>
<proteinExistence type="predicted"/>
<feature type="compositionally biased region" description="Polar residues" evidence="1">
    <location>
        <begin position="220"/>
        <end position="233"/>
    </location>
</feature>
<accession>A0A4U7B3N7</accession>
<keyword evidence="2" id="KW-0732">Signal</keyword>
<feature type="compositionally biased region" description="Polar residues" evidence="1">
    <location>
        <begin position="68"/>
        <end position="81"/>
    </location>
</feature>
<feature type="compositionally biased region" description="Polar residues" evidence="1">
    <location>
        <begin position="35"/>
        <end position="55"/>
    </location>
</feature>
<feature type="signal peptide" evidence="2">
    <location>
        <begin position="1"/>
        <end position="19"/>
    </location>
</feature>
<sequence>MKYLILVGLLSALVDSTVTQPPHRSHLKSRDPSDPRSSTNSSPNLSGASTGSISPINIDRIPGGNRQPLGQTRPSGSSSTDGIAPNSPAREEGPTNQPPGRFVEDFTAVRPSSYGGSSPAFRLGQEPQCFGTDANTPPGQPRRLTVNRHLTSQCTGVGKCYCENGKLACENFNLFATCKECKCDDPVPTYDEKAANGHKILEKAPTPPPSYESAIDPTTKKPSGSLGPSQANQPAGPGSPNVQAQAPSPGRSSTQGSAQPAPKQQDIPAGPPTGQAGQVSSTRPSPAQPPAQLPVQPGNTAQSSTSQSSTQTPRTGRFRMAPPPRPARG</sequence>
<reference evidence="3 4" key="1">
    <citation type="submission" date="2018-02" db="EMBL/GenBank/DDBJ databases">
        <title>Draft genome sequences of Elsinoe sp., causing black scab on jojoba.</title>
        <authorList>
            <person name="Stodart B."/>
            <person name="Jeffress S."/>
            <person name="Ash G."/>
            <person name="Arun Chinnappa K."/>
        </authorList>
    </citation>
    <scope>NUCLEOTIDE SEQUENCE [LARGE SCALE GENOMIC DNA]</scope>
    <source>
        <strain evidence="3 4">Hillstone_2</strain>
    </source>
</reference>
<evidence type="ECO:0000256" key="1">
    <source>
        <dbReference type="SAM" id="MobiDB-lite"/>
    </source>
</evidence>
<feature type="compositionally biased region" description="Low complexity" evidence="1">
    <location>
        <begin position="293"/>
        <end position="312"/>
    </location>
</feature>